<dbReference type="InterPro" id="IPR011010">
    <property type="entry name" value="DNA_brk_join_enz"/>
</dbReference>
<dbReference type="InterPro" id="IPR002104">
    <property type="entry name" value="Integrase_catalytic"/>
</dbReference>
<proteinExistence type="inferred from homology"/>
<feature type="domain" description="Tyr recombinase" evidence="6">
    <location>
        <begin position="105"/>
        <end position="288"/>
    </location>
</feature>
<keyword evidence="3 5" id="KW-0238">DNA-binding</keyword>
<dbReference type="GO" id="GO:0015074">
    <property type="term" value="P:DNA integration"/>
    <property type="evidence" value="ECO:0007669"/>
    <property type="project" value="UniProtKB-KW"/>
</dbReference>
<keyword evidence="2" id="KW-0229">DNA integration</keyword>
<evidence type="ECO:0000313" key="9">
    <source>
        <dbReference type="Proteomes" id="UP000183988"/>
    </source>
</evidence>
<reference evidence="8 9" key="1">
    <citation type="submission" date="2016-11" db="EMBL/GenBank/DDBJ databases">
        <authorList>
            <person name="Jaros S."/>
            <person name="Januszkiewicz K."/>
            <person name="Wedrychowicz H."/>
        </authorList>
    </citation>
    <scope>NUCLEOTIDE SEQUENCE [LARGE SCALE GENOMIC DNA]</scope>
    <source>
        <strain evidence="8 9">IBRC-M 10683</strain>
    </source>
</reference>
<evidence type="ECO:0000259" key="6">
    <source>
        <dbReference type="PROSITE" id="PS51898"/>
    </source>
</evidence>
<feature type="domain" description="Core-binding (CB)" evidence="7">
    <location>
        <begin position="1"/>
        <end position="83"/>
    </location>
</feature>
<dbReference type="GO" id="GO:0006310">
    <property type="term" value="P:DNA recombination"/>
    <property type="evidence" value="ECO:0007669"/>
    <property type="project" value="UniProtKB-KW"/>
</dbReference>
<evidence type="ECO:0000256" key="4">
    <source>
        <dbReference type="ARBA" id="ARBA00023172"/>
    </source>
</evidence>
<dbReference type="InterPro" id="IPR044068">
    <property type="entry name" value="CB"/>
</dbReference>
<evidence type="ECO:0000256" key="1">
    <source>
        <dbReference type="ARBA" id="ARBA00008857"/>
    </source>
</evidence>
<dbReference type="OrthoDB" id="2423368at2"/>
<dbReference type="Proteomes" id="UP000183988">
    <property type="component" value="Unassembled WGS sequence"/>
</dbReference>
<keyword evidence="4" id="KW-0233">DNA recombination</keyword>
<dbReference type="InterPro" id="IPR004107">
    <property type="entry name" value="Integrase_SAM-like_N"/>
</dbReference>
<dbReference type="InterPro" id="IPR010998">
    <property type="entry name" value="Integrase_recombinase_N"/>
</dbReference>
<dbReference type="Gene3D" id="1.10.443.10">
    <property type="entry name" value="Intergrase catalytic core"/>
    <property type="match status" value="1"/>
</dbReference>
<dbReference type="AlphaFoldDB" id="A0A1M5G387"/>
<dbReference type="PANTHER" id="PTHR30349:SF64">
    <property type="entry name" value="PROPHAGE INTEGRASE INTD-RELATED"/>
    <property type="match status" value="1"/>
</dbReference>
<dbReference type="PROSITE" id="PS51898">
    <property type="entry name" value="TYR_RECOMBINASE"/>
    <property type="match status" value="1"/>
</dbReference>
<name>A0A1M5G387_9BACI</name>
<dbReference type="CDD" id="cd00397">
    <property type="entry name" value="DNA_BRE_C"/>
    <property type="match status" value="1"/>
</dbReference>
<protein>
    <submittedName>
        <fullName evidence="8">Integrase/recombinase XerC</fullName>
    </submittedName>
</protein>
<dbReference type="SUPFAM" id="SSF56349">
    <property type="entry name" value="DNA breaking-rejoining enzymes"/>
    <property type="match status" value="1"/>
</dbReference>
<dbReference type="InterPro" id="IPR013762">
    <property type="entry name" value="Integrase-like_cat_sf"/>
</dbReference>
<gene>
    <name evidence="8" type="ORF">SAMN05216225_101146</name>
</gene>
<evidence type="ECO:0000256" key="2">
    <source>
        <dbReference type="ARBA" id="ARBA00022908"/>
    </source>
</evidence>
<dbReference type="Pfam" id="PF00589">
    <property type="entry name" value="Phage_integrase"/>
    <property type="match status" value="1"/>
</dbReference>
<dbReference type="Gene3D" id="1.10.150.130">
    <property type="match status" value="1"/>
</dbReference>
<dbReference type="RefSeq" id="WP_072889391.1">
    <property type="nucleotide sequence ID" value="NZ_FQVW01000011.1"/>
</dbReference>
<evidence type="ECO:0000313" key="8">
    <source>
        <dbReference type="EMBL" id="SHF98183.1"/>
    </source>
</evidence>
<dbReference type="PROSITE" id="PS51900">
    <property type="entry name" value="CB"/>
    <property type="match status" value="1"/>
</dbReference>
<dbReference type="GO" id="GO:0003677">
    <property type="term" value="F:DNA binding"/>
    <property type="evidence" value="ECO:0007669"/>
    <property type="project" value="UniProtKB-UniRule"/>
</dbReference>
<evidence type="ECO:0000259" key="7">
    <source>
        <dbReference type="PROSITE" id="PS51900"/>
    </source>
</evidence>
<dbReference type="PANTHER" id="PTHR30349">
    <property type="entry name" value="PHAGE INTEGRASE-RELATED"/>
    <property type="match status" value="1"/>
</dbReference>
<comment type="similarity">
    <text evidence="1">Belongs to the 'phage' integrase family.</text>
</comment>
<dbReference type="STRING" id="930117.SAMN05216225_101146"/>
<dbReference type="Pfam" id="PF13495">
    <property type="entry name" value="Phage_int_SAM_4"/>
    <property type="match status" value="1"/>
</dbReference>
<evidence type="ECO:0000256" key="3">
    <source>
        <dbReference type="ARBA" id="ARBA00023125"/>
    </source>
</evidence>
<keyword evidence="9" id="KW-1185">Reference proteome</keyword>
<organism evidence="8 9">
    <name type="scientific">Ornithinibacillus halophilus</name>
    <dbReference type="NCBI Taxonomy" id="930117"/>
    <lineage>
        <taxon>Bacteria</taxon>
        <taxon>Bacillati</taxon>
        <taxon>Bacillota</taxon>
        <taxon>Bacilli</taxon>
        <taxon>Bacillales</taxon>
        <taxon>Bacillaceae</taxon>
        <taxon>Ornithinibacillus</taxon>
    </lineage>
</organism>
<sequence>MNYYKDFKLYLEELDKSENTIKSYLETIKKFSTWVNNEKDISNLFIVAIREIKDYRNYLLERYSPATVNQRLSAIKTFYGFLFESGLIKLNPAKNVRLQRVEDNIKSQYLTRAEELKVIRQASNSNKRNYCIVMLMLKTGLRPTEVCNLMLNDIFLDEKEPTLLVKNSKQNKSRYIPIPKDAYKALNEWLEERNKSEKVYHIRSNFVFTSQRQGYLETRAVQRIVENIGKNIGIKLYCVRLRATYANSLIQQANIPLSALANLMGHSSVQTSARYLTASDKDKRKYIDTISEI</sequence>
<evidence type="ECO:0000256" key="5">
    <source>
        <dbReference type="PROSITE-ProRule" id="PRU01248"/>
    </source>
</evidence>
<dbReference type="InterPro" id="IPR050090">
    <property type="entry name" value="Tyrosine_recombinase_XerCD"/>
</dbReference>
<dbReference type="EMBL" id="FQVW01000011">
    <property type="protein sequence ID" value="SHF98183.1"/>
    <property type="molecule type" value="Genomic_DNA"/>
</dbReference>
<accession>A0A1M5G387</accession>